<dbReference type="InterPro" id="IPR001747">
    <property type="entry name" value="Vitellogenin_N"/>
</dbReference>
<keyword evidence="5 7" id="KW-1015">Disulfide bond</keyword>
<keyword evidence="6" id="KW-0325">Glycoprotein</keyword>
<gene>
    <name evidence="13" type="ORF">DdX_01986</name>
</gene>
<dbReference type="InterPro" id="IPR015819">
    <property type="entry name" value="Lipid_transp_b-sht_shell"/>
</dbReference>
<evidence type="ECO:0000256" key="2">
    <source>
        <dbReference type="ARBA" id="ARBA00022525"/>
    </source>
</evidence>
<dbReference type="Gene3D" id="2.20.80.10">
    <property type="entry name" value="Lipovitellin-phosvitin complex, chain A, domain 4"/>
    <property type="match status" value="1"/>
</dbReference>
<dbReference type="Gene3D" id="1.25.10.20">
    <property type="entry name" value="Vitellinogen, superhelical"/>
    <property type="match status" value="1"/>
</dbReference>
<keyword evidence="2" id="KW-0964">Secreted</keyword>
<accession>A0AAD4NBW4</accession>
<reference evidence="13" key="1">
    <citation type="submission" date="2022-01" db="EMBL/GenBank/DDBJ databases">
        <title>Genome Sequence Resource for Two Populations of Ditylenchus destructor, the Migratory Endoparasitic Phytonematode.</title>
        <authorList>
            <person name="Zhang H."/>
            <person name="Lin R."/>
            <person name="Xie B."/>
        </authorList>
    </citation>
    <scope>NUCLEOTIDE SEQUENCE</scope>
    <source>
        <strain evidence="13">BazhouSP</strain>
    </source>
</reference>
<feature type="region of interest" description="Disordered" evidence="9">
    <location>
        <begin position="225"/>
        <end position="254"/>
    </location>
</feature>
<dbReference type="EMBL" id="JAKKPZ010000002">
    <property type="protein sequence ID" value="KAI1725330.1"/>
    <property type="molecule type" value="Genomic_DNA"/>
</dbReference>
<dbReference type="SMART" id="SM01169">
    <property type="entry name" value="DUF1943"/>
    <property type="match status" value="1"/>
</dbReference>
<evidence type="ECO:0000256" key="1">
    <source>
        <dbReference type="ARBA" id="ARBA00004613"/>
    </source>
</evidence>
<evidence type="ECO:0000256" key="4">
    <source>
        <dbReference type="ARBA" id="ARBA00022761"/>
    </source>
</evidence>
<feature type="domain" description="VWFD" evidence="12">
    <location>
        <begin position="1488"/>
        <end position="1686"/>
    </location>
</feature>
<keyword evidence="8" id="KW-0175">Coiled coil</keyword>
<dbReference type="FunFam" id="1.25.10.20:FF:000003">
    <property type="entry name" value="Vitellogenin C"/>
    <property type="match status" value="1"/>
</dbReference>
<dbReference type="InterPro" id="IPR001846">
    <property type="entry name" value="VWF_type-D"/>
</dbReference>
<evidence type="ECO:0000256" key="3">
    <source>
        <dbReference type="ARBA" id="ARBA00022729"/>
    </source>
</evidence>
<evidence type="ECO:0000259" key="11">
    <source>
        <dbReference type="PROSITE" id="PS51211"/>
    </source>
</evidence>
<dbReference type="Proteomes" id="UP001201812">
    <property type="component" value="Unassembled WGS sequence"/>
</dbReference>
<evidence type="ECO:0000256" key="5">
    <source>
        <dbReference type="ARBA" id="ARBA00023157"/>
    </source>
</evidence>
<organism evidence="13 14">
    <name type="scientific">Ditylenchus destructor</name>
    <dbReference type="NCBI Taxonomy" id="166010"/>
    <lineage>
        <taxon>Eukaryota</taxon>
        <taxon>Metazoa</taxon>
        <taxon>Ecdysozoa</taxon>
        <taxon>Nematoda</taxon>
        <taxon>Chromadorea</taxon>
        <taxon>Rhabditida</taxon>
        <taxon>Tylenchina</taxon>
        <taxon>Tylenchomorpha</taxon>
        <taxon>Sphaerularioidea</taxon>
        <taxon>Anguinidae</taxon>
        <taxon>Anguininae</taxon>
        <taxon>Ditylenchus</taxon>
    </lineage>
</organism>
<protein>
    <submittedName>
        <fullName evidence="13">Lipoprotein amino terminal region domain-containing protein</fullName>
    </submittedName>
</protein>
<evidence type="ECO:0000256" key="6">
    <source>
        <dbReference type="ARBA" id="ARBA00023180"/>
    </source>
</evidence>
<sequence length="1905" mass="216906">MKAAVLVALVLLAGLCTANKYKNRRLNDINNDESTQGKSEKVQPFRSGYEYLFNYDGQIVSGLDVTGPNNAPTTNDDSQQSAATRIQAQAKIVFESDQRATLRLKNVRLGQLNQPIESPQQVQPMGMFKSAQLEEDKNKELEYPVQFDYTDGVVEHIQFHNEDSAWSRNIKRAVLNLIQLNLNAEQKYDQQEEENESAFKTFTLPEITIEGECQTTYTISKNKRYQWSDEESGPHNDDEQSGEQQSTSNGSSFNVTKTVDFKKCRKIADVAFGYQTQQQQPQCAKCKQIQSHQEGQTYVPKSQFCSDECDPKEVKEQKLDRSTVLRFVLAGKNPNQEYGIKRAELLSQYVFKNLRADRGARSSAMQTIVAAQLVFESAQPKQEQQGLAFHPNTASQKDTLLYDNEFDVEEKRFYMNGDDGIGSPFAKVHQKTTQAQKILQRLLRATADQSNGMESAEAEYLQRFVELLRMCTIDDLENIYTEATTSQSPPRSDTEQRKIVQLLADAMAIAGTHNTISVLSNKILLPAINADQASQALKQLSSLPAPSDKQAGIVLNICRHALAHGNQDLKESCWLTFGSVVGELCQQKHQKGEKSVSIFGTQSGYISEDQCTTHSKKNYKKVLMEEYDQARNIYGKMVTLKAIGNAGLDITVHSLEQIINDRQENPLVRANAVDAMRRLRSQMPRKVQRVLLPILQDTRDHPAVRMMAFNMIMQTTPQQPILDQVVYTLSKERNPHVQSLMYTVLKLIARHLKNMLMLTNVNEESLQASRMYQLPIYSNEQKEGVFLSIVNAFFNRNTILPNHLAVTLNTALNDEFEMNNLRLAFTQQGLEQWYEGFLQSVFSSKGQSDVKSRAERSSVNPRQKNEENLRQIMTGLNIKPRQSTYRQQQDDYVITSQQEQRQNTAQNPLAMVTVRIGDVDTTILNLDRNSMPACFKNLANGKRFSINECIAPFQDAQHFHYLKAMNLNEKAAKIPTSMGVPLRIRQSLPILANIEGSIKANIDRSQGVAVNAQIKLHPSICASHILKMDTWTPIVSTGVQSTRAAEFNVPIDAQVRLNKEASVKLSVKPPSMQTRLLGFHTLPSTYVCQYDSRIHLLKEPQLKTIHVEYLEQFQREIDGVFGEEAAGIPIRVQGHVHQPSDPTDYKQLMQLAMAAENHLHVKYEPNPDESPKEIIFRADLNAFTKESNRGSSLDNFYSKDSAFDAPEEKFDELETQEQRSRKLNSFLENFQPTLYKHELKLSVETKGGRKEMKAQTTGSLSCDNKLRYCHMKMDAERTPMLSKENSDWSLHSQLQILIPNAMSNVQQIQQYKNNDQKNQKLIVKGEAEWGTGELKQSITLRVQGEKAHTKQWRKHITEKRNGPQQKFQEKQAAFINKFDLVAEYDLRSQAQNFFERAFEALKFYGGFCNTDAEYQRNRNGQIRGTVVIDPVTRKHANISMKTPGQFVRIETLELPIKIRPIALIRPSQKYPRSAPQMLTRFAAEQGRAECSVDGKRVETFDDEVYRAPIGKCYSLLAQDCSNSDLPQFTVMMKTLGNGQDKKILIATPEQSIECEPRSDGSGKKLICSVNGQTIDTDDDTEDSHPNNNGSWGPIVEYNNEEKTDLNVNVEGVQVRFGCWGSQDCKNQKAWIKLSSQYKEGQCGLCGHYDDQKDDEWRMADNQLTGDLKKFHRSYSVRNGVNDEDCSSDEQNNFYSESNHGKFRQISRDSDEDMENQKDNEDEFNFFGSDRKRNNRKNGENNAEKQVDEENDNEDEIQWQAGAYHTDGSSSEEDQWGHHNTMKRLKKAKQNKYKGLIHKEKNKQRNPAYADVPISATKVLEYAHKVCFSMNPVMQCPPGTHRAGLLQSNEEQQNETKPVKFACLPRSDSQTRRMDHQVRHGEILDMSDYTLSFMHNIREPSSCVVY</sequence>
<dbReference type="InterPro" id="IPR011030">
    <property type="entry name" value="Lipovitellin_superhlx_dom"/>
</dbReference>
<feature type="compositionally biased region" description="Basic and acidic residues" evidence="9">
    <location>
        <begin position="1728"/>
        <end position="1747"/>
    </location>
</feature>
<name>A0AAD4NBW4_9BILA</name>
<keyword evidence="4" id="KW-0758">Storage protein</keyword>
<proteinExistence type="predicted"/>
<dbReference type="PANTHER" id="PTHR23345:SF15">
    <property type="entry name" value="VITELLOGENIN 1-RELATED"/>
    <property type="match status" value="1"/>
</dbReference>
<evidence type="ECO:0000313" key="14">
    <source>
        <dbReference type="Proteomes" id="UP001201812"/>
    </source>
</evidence>
<evidence type="ECO:0000256" key="8">
    <source>
        <dbReference type="SAM" id="Coils"/>
    </source>
</evidence>
<evidence type="ECO:0000256" key="10">
    <source>
        <dbReference type="SAM" id="SignalP"/>
    </source>
</evidence>
<feature type="chain" id="PRO_5042112314" evidence="10">
    <location>
        <begin position="19"/>
        <end position="1905"/>
    </location>
</feature>
<keyword evidence="14" id="KW-1185">Reference proteome</keyword>
<dbReference type="SUPFAM" id="SSF56968">
    <property type="entry name" value="Lipovitellin-phosvitin complex, beta-sheet shell regions"/>
    <property type="match status" value="2"/>
</dbReference>
<evidence type="ECO:0000256" key="9">
    <source>
        <dbReference type="SAM" id="MobiDB-lite"/>
    </source>
</evidence>
<feature type="compositionally biased region" description="Polar residues" evidence="9">
    <location>
        <begin position="1688"/>
        <end position="1697"/>
    </location>
</feature>
<feature type="domain" description="Vitellogenin" evidence="11">
    <location>
        <begin position="45"/>
        <end position="816"/>
    </location>
</feature>
<dbReference type="InterPro" id="IPR050733">
    <property type="entry name" value="Vitellogenin/Apolipophorin"/>
</dbReference>
<feature type="compositionally biased region" description="Acidic residues" evidence="9">
    <location>
        <begin position="1709"/>
        <end position="1723"/>
    </location>
</feature>
<dbReference type="SMART" id="SM00638">
    <property type="entry name" value="LPD_N"/>
    <property type="match status" value="1"/>
</dbReference>
<evidence type="ECO:0000259" key="12">
    <source>
        <dbReference type="PROSITE" id="PS51233"/>
    </source>
</evidence>
<feature type="signal peptide" evidence="10">
    <location>
        <begin position="1"/>
        <end position="18"/>
    </location>
</feature>
<dbReference type="GO" id="GO:0045735">
    <property type="term" value="F:nutrient reservoir activity"/>
    <property type="evidence" value="ECO:0007669"/>
    <property type="project" value="UniProtKB-KW"/>
</dbReference>
<comment type="subcellular location">
    <subcellularLocation>
        <location evidence="1">Secreted</location>
    </subcellularLocation>
</comment>
<evidence type="ECO:0000313" key="13">
    <source>
        <dbReference type="EMBL" id="KAI1725330.1"/>
    </source>
</evidence>
<dbReference type="Pfam" id="PF09172">
    <property type="entry name" value="Vit_open_b-sht"/>
    <property type="match status" value="1"/>
</dbReference>
<keyword evidence="13" id="KW-0449">Lipoprotein</keyword>
<feature type="compositionally biased region" description="Polar residues" evidence="9">
    <location>
        <begin position="242"/>
        <end position="254"/>
    </location>
</feature>
<dbReference type="Gene3D" id="2.30.230.10">
    <property type="entry name" value="Lipovitellin, beta-sheet shell regions, chain A"/>
    <property type="match status" value="1"/>
</dbReference>
<comment type="caution">
    <text evidence="7">Lacks conserved residue(s) required for the propagation of feature annotation.</text>
</comment>
<keyword evidence="3 10" id="KW-0732">Signal</keyword>
<feature type="region of interest" description="Disordered" evidence="9">
    <location>
        <begin position="1678"/>
        <end position="1752"/>
    </location>
</feature>
<dbReference type="GO" id="GO:0005319">
    <property type="term" value="F:lipid transporter activity"/>
    <property type="evidence" value="ECO:0007669"/>
    <property type="project" value="InterPro"/>
</dbReference>
<dbReference type="InterPro" id="IPR015816">
    <property type="entry name" value="Vitellinogen_b-sht_N"/>
</dbReference>
<comment type="caution">
    <text evidence="13">The sequence shown here is derived from an EMBL/GenBank/DDBJ whole genome shotgun (WGS) entry which is preliminary data.</text>
</comment>
<dbReference type="PROSITE" id="PS51211">
    <property type="entry name" value="VITELLOGENIN"/>
    <property type="match status" value="1"/>
</dbReference>
<evidence type="ECO:0000256" key="7">
    <source>
        <dbReference type="PROSITE-ProRule" id="PRU00557"/>
    </source>
</evidence>
<feature type="coiled-coil region" evidence="8">
    <location>
        <begin position="174"/>
        <end position="201"/>
    </location>
</feature>
<dbReference type="Pfam" id="PF00094">
    <property type="entry name" value="VWD"/>
    <property type="match status" value="1"/>
</dbReference>
<feature type="region of interest" description="Disordered" evidence="9">
    <location>
        <begin position="1573"/>
        <end position="1595"/>
    </location>
</feature>
<dbReference type="GO" id="GO:0005576">
    <property type="term" value="C:extracellular region"/>
    <property type="evidence" value="ECO:0007669"/>
    <property type="project" value="UniProtKB-SubCell"/>
</dbReference>
<feature type="disulfide bond" evidence="7">
    <location>
        <begin position="283"/>
        <end position="286"/>
    </location>
</feature>
<dbReference type="PANTHER" id="PTHR23345">
    <property type="entry name" value="VITELLOGENIN-RELATED"/>
    <property type="match status" value="1"/>
</dbReference>
<dbReference type="InterPro" id="IPR015255">
    <property type="entry name" value="Vitellinogen_open_b-sht"/>
</dbReference>
<dbReference type="Pfam" id="PF01347">
    <property type="entry name" value="Vitellogenin_N"/>
    <property type="match status" value="2"/>
</dbReference>
<dbReference type="SMART" id="SM00216">
    <property type="entry name" value="VWD"/>
    <property type="match status" value="1"/>
</dbReference>
<dbReference type="SUPFAM" id="SSF48431">
    <property type="entry name" value="Lipovitellin-phosvitin complex, superhelical domain"/>
    <property type="match status" value="1"/>
</dbReference>
<dbReference type="PROSITE" id="PS51233">
    <property type="entry name" value="VWFD"/>
    <property type="match status" value="1"/>
</dbReference>